<dbReference type="Pfam" id="PF08238">
    <property type="entry name" value="Sel1"/>
    <property type="match status" value="2"/>
</dbReference>
<reference evidence="3 4" key="1">
    <citation type="submission" date="2020-05" db="EMBL/GenBank/DDBJ databases">
        <title>Complete genome sequence of Alicycliphilus denitrificans DP3.</title>
        <authorList>
            <person name="Chen X."/>
        </authorList>
    </citation>
    <scope>NUCLEOTIDE SEQUENCE [LARGE SCALE GENOMIC DNA]</scope>
    <source>
        <strain evidence="3 4">DP3</strain>
    </source>
</reference>
<dbReference type="Gene3D" id="1.25.40.10">
    <property type="entry name" value="Tetratricopeptide repeat domain"/>
    <property type="match status" value="1"/>
</dbReference>
<dbReference type="SMART" id="SM00671">
    <property type="entry name" value="SEL1"/>
    <property type="match status" value="2"/>
</dbReference>
<dbReference type="Pfam" id="PF01464">
    <property type="entry name" value="SLT"/>
    <property type="match status" value="1"/>
</dbReference>
<dbReference type="SUPFAM" id="SSF53955">
    <property type="entry name" value="Lysozyme-like"/>
    <property type="match status" value="1"/>
</dbReference>
<evidence type="ECO:0000256" key="1">
    <source>
        <dbReference type="ARBA" id="ARBA00007734"/>
    </source>
</evidence>
<protein>
    <submittedName>
        <fullName evidence="3">Transglycosylase SLT domain-containing protein</fullName>
    </submittedName>
</protein>
<dbReference type="PANTHER" id="PTHR37423:SF2">
    <property type="entry name" value="MEMBRANE-BOUND LYTIC MUREIN TRANSGLYCOSYLASE C"/>
    <property type="match status" value="1"/>
</dbReference>
<dbReference type="PANTHER" id="PTHR37423">
    <property type="entry name" value="SOLUBLE LYTIC MUREIN TRANSGLYCOSYLASE-RELATED"/>
    <property type="match status" value="1"/>
</dbReference>
<dbReference type="InterPro" id="IPR006597">
    <property type="entry name" value="Sel1-like"/>
</dbReference>
<sequence>MPRRSGSPCSAGVTVAAKTRILESMRPSLPNLVPLSVALFCTVAGGAARAQPSEGDSALAASLREQAIAYEHGEGVARDARRAANLYCTSARLGDMLAQYHLGWMYANGRGVARDDATAAFFFQAAAEQGLDVAARMLQVVGGATGEVPECMRPPQPAPVEAAPPGVDYQAIAPPKIMELVHKMAPQYQVEPQLALAIIAAESNFNPQAVSPKNAQGLMQLIPETSERFQVRNPYDPAQNIRGGLAYLRWLLAYFEGEVALVAAAYNAGEGKVERYRGVPPYVETRAYVQRILKAVGARAHPFDRTVTQPSPVLERIRLTLRAGN</sequence>
<dbReference type="PROSITE" id="PS00922">
    <property type="entry name" value="TRANSGLYCOSYLASE"/>
    <property type="match status" value="1"/>
</dbReference>
<dbReference type="InterPro" id="IPR000189">
    <property type="entry name" value="Transglyc_AS"/>
</dbReference>
<name>A0A858ZSD1_9BURK</name>
<dbReference type="CDD" id="cd00254">
    <property type="entry name" value="LT-like"/>
    <property type="match status" value="1"/>
</dbReference>
<feature type="domain" description="Transglycosylase SLT" evidence="2">
    <location>
        <begin position="180"/>
        <end position="277"/>
    </location>
</feature>
<dbReference type="GO" id="GO:0008933">
    <property type="term" value="F:peptidoglycan lytic transglycosylase activity"/>
    <property type="evidence" value="ECO:0007669"/>
    <property type="project" value="InterPro"/>
</dbReference>
<dbReference type="GO" id="GO:0016020">
    <property type="term" value="C:membrane"/>
    <property type="evidence" value="ECO:0007669"/>
    <property type="project" value="InterPro"/>
</dbReference>
<accession>A0A858ZSD1</accession>
<dbReference type="Proteomes" id="UP000500755">
    <property type="component" value="Chromosome"/>
</dbReference>
<dbReference type="SUPFAM" id="SSF81901">
    <property type="entry name" value="HCP-like"/>
    <property type="match status" value="1"/>
</dbReference>
<evidence type="ECO:0000313" key="3">
    <source>
        <dbReference type="EMBL" id="QKD43766.1"/>
    </source>
</evidence>
<evidence type="ECO:0000313" key="4">
    <source>
        <dbReference type="Proteomes" id="UP000500755"/>
    </source>
</evidence>
<proteinExistence type="inferred from homology"/>
<dbReference type="InterPro" id="IPR008258">
    <property type="entry name" value="Transglycosylase_SLT_dom_1"/>
</dbReference>
<dbReference type="AlphaFoldDB" id="A0A858ZSD1"/>
<dbReference type="Gene3D" id="1.10.530.10">
    <property type="match status" value="1"/>
</dbReference>
<dbReference type="InterPro" id="IPR011990">
    <property type="entry name" value="TPR-like_helical_dom_sf"/>
</dbReference>
<evidence type="ECO:0000259" key="2">
    <source>
        <dbReference type="Pfam" id="PF01464"/>
    </source>
</evidence>
<comment type="similarity">
    <text evidence="1">Belongs to the transglycosylase Slt family.</text>
</comment>
<organism evidence="3 4">
    <name type="scientific">Alicycliphilus denitrificans</name>
    <dbReference type="NCBI Taxonomy" id="179636"/>
    <lineage>
        <taxon>Bacteria</taxon>
        <taxon>Pseudomonadati</taxon>
        <taxon>Pseudomonadota</taxon>
        <taxon>Betaproteobacteria</taxon>
        <taxon>Burkholderiales</taxon>
        <taxon>Comamonadaceae</taxon>
        <taxon>Alicycliphilus</taxon>
    </lineage>
</organism>
<dbReference type="GO" id="GO:0000270">
    <property type="term" value="P:peptidoglycan metabolic process"/>
    <property type="evidence" value="ECO:0007669"/>
    <property type="project" value="InterPro"/>
</dbReference>
<dbReference type="EMBL" id="CP051298">
    <property type="protein sequence ID" value="QKD43766.1"/>
    <property type="molecule type" value="Genomic_DNA"/>
</dbReference>
<gene>
    <name evidence="3" type="ORF">HF896_09135</name>
</gene>
<dbReference type="InterPro" id="IPR023346">
    <property type="entry name" value="Lysozyme-like_dom_sf"/>
</dbReference>